<gene>
    <name evidence="1" type="ORF">HCR03_09820</name>
</gene>
<evidence type="ECO:0000313" key="1">
    <source>
        <dbReference type="EMBL" id="QNK39093.1"/>
    </source>
</evidence>
<dbReference type="GO" id="GO:0005829">
    <property type="term" value="C:cytosol"/>
    <property type="evidence" value="ECO:0007669"/>
    <property type="project" value="TreeGrafter"/>
</dbReference>
<dbReference type="InterPro" id="IPR023214">
    <property type="entry name" value="HAD_sf"/>
</dbReference>
<keyword evidence="1" id="KW-0378">Hydrolase</keyword>
<dbReference type="GO" id="GO:0000287">
    <property type="term" value="F:magnesium ion binding"/>
    <property type="evidence" value="ECO:0007669"/>
    <property type="project" value="TreeGrafter"/>
</dbReference>
<dbReference type="InterPro" id="IPR036412">
    <property type="entry name" value="HAD-like_sf"/>
</dbReference>
<accession>A0A7G8T652</accession>
<organism evidence="1 2">
    <name type="scientific">Caproicibacter fermentans</name>
    <dbReference type="NCBI Taxonomy" id="2576756"/>
    <lineage>
        <taxon>Bacteria</taxon>
        <taxon>Bacillati</taxon>
        <taxon>Bacillota</taxon>
        <taxon>Clostridia</taxon>
        <taxon>Eubacteriales</taxon>
        <taxon>Acutalibacteraceae</taxon>
        <taxon>Caproicibacter</taxon>
    </lineage>
</organism>
<dbReference type="PANTHER" id="PTHR10000">
    <property type="entry name" value="PHOSPHOSERINE PHOSPHATASE"/>
    <property type="match status" value="1"/>
</dbReference>
<dbReference type="Proteomes" id="UP000515909">
    <property type="component" value="Chromosome"/>
</dbReference>
<dbReference type="KEGG" id="cfem:HCR03_09820"/>
<dbReference type="SFLD" id="SFLDG01140">
    <property type="entry name" value="C2.B:_Phosphomannomutase_and_P"/>
    <property type="match status" value="1"/>
</dbReference>
<dbReference type="Gene3D" id="3.30.1240.10">
    <property type="match status" value="1"/>
</dbReference>
<dbReference type="AlphaFoldDB" id="A0A7G8T652"/>
<sequence length="282" mass="30901">MEPEQAVKQIRLIALDLDGSSMNSKGVVSGRTRRAIGQLVRRGYEVVPATGRGFYHLRENVIGVNGIRYVISANGAVITDGATGRRLEVSLIPCRIAASLAEELLRRGTCVYLHRNDACSTHVMACRDRGEYDAWFARPEWPSSTEILTERLGEFILRDGRDVIKLGIYFHGFDGFTVFESLTGANYPEIHSFRVGDCAMEFTSSKASKADALRSLCGYLRIPLKQVCAVGDNGNDVEMLRIAGLGIAVGNAIEEAKQAADAVIKSNDEEGVAEFLETHFLV</sequence>
<dbReference type="SUPFAM" id="SSF56784">
    <property type="entry name" value="HAD-like"/>
    <property type="match status" value="1"/>
</dbReference>
<proteinExistence type="predicted"/>
<name>A0A7G8T652_9FIRM</name>
<dbReference type="PANTHER" id="PTHR10000:SF8">
    <property type="entry name" value="HAD SUPERFAMILY HYDROLASE-LIKE, TYPE 3"/>
    <property type="match status" value="1"/>
</dbReference>
<protein>
    <submittedName>
        <fullName evidence="1">HAD hydrolase family protein</fullName>
    </submittedName>
</protein>
<dbReference type="Pfam" id="PF08282">
    <property type="entry name" value="Hydrolase_3"/>
    <property type="match status" value="1"/>
</dbReference>
<dbReference type="GO" id="GO:0016791">
    <property type="term" value="F:phosphatase activity"/>
    <property type="evidence" value="ECO:0007669"/>
    <property type="project" value="TreeGrafter"/>
</dbReference>
<evidence type="ECO:0000313" key="2">
    <source>
        <dbReference type="Proteomes" id="UP000515909"/>
    </source>
</evidence>
<dbReference type="Gene3D" id="3.40.50.1000">
    <property type="entry name" value="HAD superfamily/HAD-like"/>
    <property type="match status" value="1"/>
</dbReference>
<dbReference type="RefSeq" id="WP_187034128.1">
    <property type="nucleotide sequence ID" value="NZ_CP060286.1"/>
</dbReference>
<reference evidence="1 2" key="1">
    <citation type="submission" date="2020-08" db="EMBL/GenBank/DDBJ databases">
        <title>The isolate Caproiciproducens sp. 7D4C2 produces n-caproate at mildly acidic conditions from hexoses: genome and rBOX comparison with related strains and chain-elongating bacteria.</title>
        <authorList>
            <person name="Esquivel-Elizondo S."/>
            <person name="Bagci C."/>
            <person name="Temovska M."/>
            <person name="Jeon B.S."/>
            <person name="Bessarab I."/>
            <person name="Williams R.B.H."/>
            <person name="Huson D.H."/>
            <person name="Angenent L.T."/>
        </authorList>
    </citation>
    <scope>NUCLEOTIDE SEQUENCE [LARGE SCALE GENOMIC DNA]</scope>
    <source>
        <strain evidence="1 2">7D4C2</strain>
    </source>
</reference>
<dbReference type="SFLD" id="SFLDS00003">
    <property type="entry name" value="Haloacid_Dehalogenase"/>
    <property type="match status" value="1"/>
</dbReference>
<dbReference type="EMBL" id="CP060286">
    <property type="protein sequence ID" value="QNK39093.1"/>
    <property type="molecule type" value="Genomic_DNA"/>
</dbReference>